<comment type="similarity">
    <text evidence="1">Belongs to the thioredoxin family.</text>
</comment>
<sequence>MNVKELTNAEFRTKVLDYEKSTEWNFLGDKPAVIDFYATWCGPCKATAPVLEEVATENIGKLDVYKVDIDKEPELAALFNVRSIPTLLFIPKTGQPSLQVGAMNKSQLTQVVNSELLKG</sequence>
<gene>
    <name evidence="8" type="ORF">GTC17253_02060</name>
</gene>
<evidence type="ECO:0000259" key="7">
    <source>
        <dbReference type="PROSITE" id="PS51352"/>
    </source>
</evidence>
<evidence type="ECO:0000256" key="3">
    <source>
        <dbReference type="ARBA" id="ARBA00022982"/>
    </source>
</evidence>
<name>A0AB33ILS0_9BACT</name>
<keyword evidence="4" id="KW-1015">Disulfide bond</keyword>
<dbReference type="GO" id="GO:0045454">
    <property type="term" value="P:cell redox homeostasis"/>
    <property type="evidence" value="ECO:0007669"/>
    <property type="project" value="TreeGrafter"/>
</dbReference>
<dbReference type="InterPro" id="IPR005746">
    <property type="entry name" value="Thioredoxin"/>
</dbReference>
<dbReference type="EMBL" id="AP035785">
    <property type="protein sequence ID" value="BFO70240.1"/>
    <property type="molecule type" value="Genomic_DNA"/>
</dbReference>
<evidence type="ECO:0000313" key="8">
    <source>
        <dbReference type="EMBL" id="BFO70240.1"/>
    </source>
</evidence>
<keyword evidence="2" id="KW-0813">Transport</keyword>
<dbReference type="PROSITE" id="PS00194">
    <property type="entry name" value="THIOREDOXIN_1"/>
    <property type="match status" value="1"/>
</dbReference>
<feature type="domain" description="Thioredoxin" evidence="7">
    <location>
        <begin position="1"/>
        <end position="117"/>
    </location>
</feature>
<dbReference type="GO" id="GO:0015035">
    <property type="term" value="F:protein-disulfide reductase activity"/>
    <property type="evidence" value="ECO:0007669"/>
    <property type="project" value="UniProtKB-UniRule"/>
</dbReference>
<evidence type="ECO:0000256" key="1">
    <source>
        <dbReference type="ARBA" id="ARBA00008987"/>
    </source>
</evidence>
<dbReference type="PRINTS" id="PR00421">
    <property type="entry name" value="THIOREDOXIN"/>
</dbReference>
<dbReference type="CDD" id="cd02947">
    <property type="entry name" value="TRX_family"/>
    <property type="match status" value="1"/>
</dbReference>
<organism evidence="8">
    <name type="scientific">Prevotella sp. GTC17253</name>
    <dbReference type="NCBI Taxonomy" id="3236793"/>
    <lineage>
        <taxon>Bacteria</taxon>
        <taxon>Pseudomonadati</taxon>
        <taxon>Bacteroidota</taxon>
        <taxon>Bacteroidia</taxon>
        <taxon>Bacteroidales</taxon>
        <taxon>Prevotellaceae</taxon>
        <taxon>Prevotella</taxon>
    </lineage>
</organism>
<accession>A0AB33ILS0</accession>
<dbReference type="PROSITE" id="PS51352">
    <property type="entry name" value="THIOREDOXIN_2"/>
    <property type="match status" value="1"/>
</dbReference>
<keyword evidence="3" id="KW-0249">Electron transport</keyword>
<evidence type="ECO:0000256" key="2">
    <source>
        <dbReference type="ARBA" id="ARBA00022448"/>
    </source>
</evidence>
<dbReference type="SUPFAM" id="SSF52833">
    <property type="entry name" value="Thioredoxin-like"/>
    <property type="match status" value="1"/>
</dbReference>
<proteinExistence type="inferred from homology"/>
<dbReference type="NCBIfam" id="TIGR01068">
    <property type="entry name" value="thioredoxin"/>
    <property type="match status" value="1"/>
</dbReference>
<keyword evidence="5" id="KW-0676">Redox-active center</keyword>
<dbReference type="Gene3D" id="3.40.30.10">
    <property type="entry name" value="Glutaredoxin"/>
    <property type="match status" value="1"/>
</dbReference>
<dbReference type="AlphaFoldDB" id="A0AB33ILS0"/>
<dbReference type="InterPro" id="IPR036249">
    <property type="entry name" value="Thioredoxin-like_sf"/>
</dbReference>
<dbReference type="Pfam" id="PF00085">
    <property type="entry name" value="Thioredoxin"/>
    <property type="match status" value="1"/>
</dbReference>
<dbReference type="PANTHER" id="PTHR45663:SF11">
    <property type="entry name" value="GEO12009P1"/>
    <property type="match status" value="1"/>
</dbReference>
<reference evidence="8" key="1">
    <citation type="submission" date="2024-07" db="EMBL/GenBank/DDBJ databases">
        <title>Complete genome sequence of Prevotella sp. YM-2024 GTC17253.</title>
        <authorList>
            <person name="Hayashi M."/>
            <person name="Muto Y."/>
            <person name="Tanaka K."/>
            <person name="Niwa H."/>
        </authorList>
    </citation>
    <scope>NUCLEOTIDE SEQUENCE</scope>
    <source>
        <strain evidence="8">GTC17253</strain>
    </source>
</reference>
<dbReference type="PANTHER" id="PTHR45663">
    <property type="entry name" value="GEO12009P1"/>
    <property type="match status" value="1"/>
</dbReference>
<evidence type="ECO:0000256" key="5">
    <source>
        <dbReference type="ARBA" id="ARBA00023284"/>
    </source>
</evidence>
<dbReference type="InterPro" id="IPR013766">
    <property type="entry name" value="Thioredoxin_domain"/>
</dbReference>
<protein>
    <recommendedName>
        <fullName evidence="6">Thioredoxin</fullName>
    </recommendedName>
</protein>
<dbReference type="InterPro" id="IPR017937">
    <property type="entry name" value="Thioredoxin_CS"/>
</dbReference>
<evidence type="ECO:0000256" key="4">
    <source>
        <dbReference type="ARBA" id="ARBA00023157"/>
    </source>
</evidence>
<dbReference type="GO" id="GO:0005829">
    <property type="term" value="C:cytosol"/>
    <property type="evidence" value="ECO:0007669"/>
    <property type="project" value="TreeGrafter"/>
</dbReference>
<evidence type="ECO:0000256" key="6">
    <source>
        <dbReference type="NCBIfam" id="TIGR01068"/>
    </source>
</evidence>